<keyword evidence="8" id="KW-1185">Reference proteome</keyword>
<dbReference type="CDD" id="cd00609">
    <property type="entry name" value="AAT_like"/>
    <property type="match status" value="1"/>
</dbReference>
<keyword evidence="7" id="KW-0032">Aminotransferase</keyword>
<dbReference type="InterPro" id="IPR015422">
    <property type="entry name" value="PyrdxlP-dep_Trfase_small"/>
</dbReference>
<accession>A0A291GRZ6</accession>
<proteinExistence type="inferred from homology"/>
<dbReference type="PANTHER" id="PTHR43525">
    <property type="entry name" value="PROTEIN MALY"/>
    <property type="match status" value="1"/>
</dbReference>
<dbReference type="EC" id="4.4.1.13" evidence="2"/>
<dbReference type="InterPro" id="IPR004839">
    <property type="entry name" value="Aminotransferase_I/II_large"/>
</dbReference>
<dbReference type="GO" id="GO:0030170">
    <property type="term" value="F:pyridoxal phosphate binding"/>
    <property type="evidence" value="ECO:0007669"/>
    <property type="project" value="InterPro"/>
</dbReference>
<evidence type="ECO:0000256" key="3">
    <source>
        <dbReference type="ARBA" id="ARBA00022898"/>
    </source>
</evidence>
<evidence type="ECO:0000313" key="8">
    <source>
        <dbReference type="Proteomes" id="UP000218165"/>
    </source>
</evidence>
<dbReference type="InterPro" id="IPR015424">
    <property type="entry name" value="PyrdxlP-dep_Trfase"/>
</dbReference>
<dbReference type="GO" id="GO:0047804">
    <property type="term" value="F:cysteine-S-conjugate beta-lyase activity"/>
    <property type="evidence" value="ECO:0007669"/>
    <property type="project" value="UniProtKB-EC"/>
</dbReference>
<sequence>MPTLAELDAITQADLIAAGATRWSRGDDVIGAFVAEMDFGIAEPITRRLHREVDRGAFGYLPAPLVNELQQATADFLHRRTGWEVAPEDIHEMPDVIAIFAAVLEHFLAPDAKIIVPTPAYMPFLQVPALHGREIIEVPMPRDETGRHHYDLGAIEAAFEAGGGLFVHTNPHNPTGRVMTREELEPLAALVDRKGGRVFSDEIWLPLVLEGEHVPYAALNDTAAGHTITAVAASKAFNLPGLKCAQLITSNEADRERFVEVGHYDRHGAANLGLAATCAAYDEAGQWLDDILAYLRRNRDTLTELVTELLPRARLTTMEGTYVAWLDLREYGITGSLHDHLLEHARVECTEGTACGAIGEGHVRLIFAMPRPLLVEAITRIARVLEPGRAA</sequence>
<dbReference type="Proteomes" id="UP000218165">
    <property type="component" value="Chromosome"/>
</dbReference>
<dbReference type="OrthoDB" id="3224382at2"/>
<dbReference type="GO" id="GO:0008483">
    <property type="term" value="F:transaminase activity"/>
    <property type="evidence" value="ECO:0007669"/>
    <property type="project" value="UniProtKB-KW"/>
</dbReference>
<organism evidence="7 8">
    <name type="scientific">Brachybacterium vulturis</name>
    <dbReference type="NCBI Taxonomy" id="2017484"/>
    <lineage>
        <taxon>Bacteria</taxon>
        <taxon>Bacillati</taxon>
        <taxon>Actinomycetota</taxon>
        <taxon>Actinomycetes</taxon>
        <taxon>Micrococcales</taxon>
        <taxon>Dermabacteraceae</taxon>
        <taxon>Brachybacterium</taxon>
    </lineage>
</organism>
<feature type="domain" description="Aminotransferase class I/classII large" evidence="6">
    <location>
        <begin position="52"/>
        <end position="381"/>
    </location>
</feature>
<dbReference type="InterPro" id="IPR015421">
    <property type="entry name" value="PyrdxlP-dep_Trfase_major"/>
</dbReference>
<name>A0A291GRZ6_9MICO</name>
<protein>
    <recommendedName>
        <fullName evidence="2">cysteine-S-conjugate beta-lyase</fullName>
        <ecNumber evidence="2">4.4.1.13</ecNumber>
    </recommendedName>
</protein>
<dbReference type="RefSeq" id="WP_096804075.1">
    <property type="nucleotide sequence ID" value="NZ_CP023563.1"/>
</dbReference>
<dbReference type="EMBL" id="CP023563">
    <property type="protein sequence ID" value="ATG52967.1"/>
    <property type="molecule type" value="Genomic_DNA"/>
</dbReference>
<evidence type="ECO:0000259" key="6">
    <source>
        <dbReference type="Pfam" id="PF00155"/>
    </source>
</evidence>
<dbReference type="SUPFAM" id="SSF53383">
    <property type="entry name" value="PLP-dependent transferases"/>
    <property type="match status" value="1"/>
</dbReference>
<dbReference type="Gene3D" id="3.40.640.10">
    <property type="entry name" value="Type I PLP-dependent aspartate aminotransferase-like (Major domain)"/>
    <property type="match status" value="1"/>
</dbReference>
<dbReference type="KEGG" id="brz:CFK38_16645"/>
<evidence type="ECO:0000256" key="2">
    <source>
        <dbReference type="ARBA" id="ARBA00012224"/>
    </source>
</evidence>
<evidence type="ECO:0000256" key="1">
    <source>
        <dbReference type="ARBA" id="ARBA00001933"/>
    </source>
</evidence>
<dbReference type="Pfam" id="PF00155">
    <property type="entry name" value="Aminotran_1_2"/>
    <property type="match status" value="1"/>
</dbReference>
<evidence type="ECO:0000256" key="5">
    <source>
        <dbReference type="ARBA" id="ARBA00037974"/>
    </source>
</evidence>
<dbReference type="AlphaFoldDB" id="A0A291GRZ6"/>
<keyword evidence="4" id="KW-0456">Lyase</keyword>
<reference evidence="8" key="1">
    <citation type="submission" date="2017-09" db="EMBL/GenBank/DDBJ databases">
        <title>Brachybacterium sp. VM2412.</title>
        <authorList>
            <person name="Tak E.J."/>
            <person name="Bae J.-W."/>
        </authorList>
    </citation>
    <scope>NUCLEOTIDE SEQUENCE [LARGE SCALE GENOMIC DNA]</scope>
    <source>
        <strain evidence="8">VM2412</strain>
    </source>
</reference>
<evidence type="ECO:0000256" key="4">
    <source>
        <dbReference type="ARBA" id="ARBA00023239"/>
    </source>
</evidence>
<dbReference type="InterPro" id="IPR051798">
    <property type="entry name" value="Class-II_PLP-Dep_Aminotrans"/>
</dbReference>
<dbReference type="PANTHER" id="PTHR43525:SF2">
    <property type="entry name" value="CYSTATHIONINE BETA-LYASE-RELATED"/>
    <property type="match status" value="1"/>
</dbReference>
<gene>
    <name evidence="7" type="ORF">CFK38_16645</name>
</gene>
<comment type="similarity">
    <text evidence="5">Belongs to the class-II pyridoxal-phosphate-dependent aminotransferase family. MalY/PatB cystathionine beta-lyase subfamily.</text>
</comment>
<dbReference type="Gene3D" id="3.90.1150.10">
    <property type="entry name" value="Aspartate Aminotransferase, domain 1"/>
    <property type="match status" value="1"/>
</dbReference>
<comment type="cofactor">
    <cofactor evidence="1">
        <name>pyridoxal 5'-phosphate</name>
        <dbReference type="ChEBI" id="CHEBI:597326"/>
    </cofactor>
</comment>
<keyword evidence="3" id="KW-0663">Pyridoxal phosphate</keyword>
<evidence type="ECO:0000313" key="7">
    <source>
        <dbReference type="EMBL" id="ATG52967.1"/>
    </source>
</evidence>
<keyword evidence="7" id="KW-0808">Transferase</keyword>